<protein>
    <recommendedName>
        <fullName evidence="9">Protein kinase domain-containing protein</fullName>
    </recommendedName>
</protein>
<evidence type="ECO:0000256" key="5">
    <source>
        <dbReference type="ARBA" id="ARBA00022777"/>
    </source>
</evidence>
<dbReference type="InterPro" id="IPR011009">
    <property type="entry name" value="Kinase-like_dom_sf"/>
</dbReference>
<evidence type="ECO:0000256" key="7">
    <source>
        <dbReference type="PROSITE-ProRule" id="PRU10141"/>
    </source>
</evidence>
<gene>
    <name evidence="11" type="ORF">M9Y10_019055</name>
    <name evidence="10" type="ORF">M9Y10_037668</name>
</gene>
<dbReference type="Proteomes" id="UP001470230">
    <property type="component" value="Unassembled WGS sequence"/>
</dbReference>
<keyword evidence="12" id="KW-1185">Reference proteome</keyword>
<evidence type="ECO:0000256" key="2">
    <source>
        <dbReference type="ARBA" id="ARBA00022527"/>
    </source>
</evidence>
<evidence type="ECO:0000256" key="1">
    <source>
        <dbReference type="ARBA" id="ARBA00005527"/>
    </source>
</evidence>
<evidence type="ECO:0000313" key="12">
    <source>
        <dbReference type="Proteomes" id="UP001470230"/>
    </source>
</evidence>
<dbReference type="PROSITE" id="PS00108">
    <property type="entry name" value="PROTEIN_KINASE_ST"/>
    <property type="match status" value="1"/>
</dbReference>
<organism evidence="11 12">
    <name type="scientific">Tritrichomonas musculus</name>
    <dbReference type="NCBI Taxonomy" id="1915356"/>
    <lineage>
        <taxon>Eukaryota</taxon>
        <taxon>Metamonada</taxon>
        <taxon>Parabasalia</taxon>
        <taxon>Tritrichomonadida</taxon>
        <taxon>Tritrichomonadidae</taxon>
        <taxon>Tritrichomonas</taxon>
    </lineage>
</organism>
<feature type="binding site" evidence="7">
    <location>
        <position position="62"/>
    </location>
    <ligand>
        <name>ATP</name>
        <dbReference type="ChEBI" id="CHEBI:30616"/>
    </ligand>
</feature>
<evidence type="ECO:0000259" key="9">
    <source>
        <dbReference type="PROSITE" id="PS50011"/>
    </source>
</evidence>
<evidence type="ECO:0000313" key="10">
    <source>
        <dbReference type="EMBL" id="KAK8833942.1"/>
    </source>
</evidence>
<dbReference type="EMBL" id="JAPFFF010000027">
    <property type="protein sequence ID" value="KAK8848003.1"/>
    <property type="molecule type" value="Genomic_DNA"/>
</dbReference>
<keyword evidence="3" id="KW-0808">Transferase</keyword>
<dbReference type="InterPro" id="IPR039192">
    <property type="entry name" value="STKc_GSK3"/>
</dbReference>
<sequence length="334" mass="37857">MFAKRINPFLFHPECDTTVMPLSTLRLKPHAEFKELRIIGKGTFGAVFEAESASGRRVSIKKVMQDPRYKNRELEILQKLNHPNVIHLLTYYFTREGRPAQQFLHVVTDIAPMDLSHYMESYGPPNINLVLIISYQIFRGLSYLHSINVCHRDMKPSNILIDNQTGRVQICDFGSAKPISPHEVSISYIATRIYRAPELLYRSTMYGPEIDVWGAGCVIAEMINGGKPIFKGDSNDEMIKNIASFLGSPSKSDLIDMKGSTTNTCGDMKPIPIENWFPNSINIPEKLLDLLREILVYSPKKRLSANQCLKHPYFDEIRNSIVTLPNGDAFILPA</sequence>
<evidence type="ECO:0000256" key="8">
    <source>
        <dbReference type="RuleBase" id="RU000304"/>
    </source>
</evidence>
<dbReference type="PROSITE" id="PS50011">
    <property type="entry name" value="PROTEIN_KINASE_DOM"/>
    <property type="match status" value="1"/>
</dbReference>
<dbReference type="Pfam" id="PF00069">
    <property type="entry name" value="Pkinase"/>
    <property type="match status" value="1"/>
</dbReference>
<evidence type="ECO:0000256" key="4">
    <source>
        <dbReference type="ARBA" id="ARBA00022741"/>
    </source>
</evidence>
<keyword evidence="5" id="KW-0418">Kinase</keyword>
<feature type="domain" description="Protein kinase" evidence="9">
    <location>
        <begin position="33"/>
        <end position="314"/>
    </location>
</feature>
<keyword evidence="2 8" id="KW-0723">Serine/threonine-protein kinase</keyword>
<evidence type="ECO:0000256" key="6">
    <source>
        <dbReference type="ARBA" id="ARBA00022840"/>
    </source>
</evidence>
<dbReference type="CDD" id="cd14137">
    <property type="entry name" value="STKc_GSK3"/>
    <property type="match status" value="1"/>
</dbReference>
<dbReference type="InterPro" id="IPR050591">
    <property type="entry name" value="GSK-3"/>
</dbReference>
<evidence type="ECO:0000256" key="3">
    <source>
        <dbReference type="ARBA" id="ARBA00022679"/>
    </source>
</evidence>
<dbReference type="Gene3D" id="3.30.200.20">
    <property type="entry name" value="Phosphorylase Kinase, domain 1"/>
    <property type="match status" value="1"/>
</dbReference>
<evidence type="ECO:0000313" key="11">
    <source>
        <dbReference type="EMBL" id="KAK8848003.1"/>
    </source>
</evidence>
<name>A0ABR2HII1_9EUKA</name>
<keyword evidence="6 7" id="KW-0067">ATP-binding</keyword>
<dbReference type="SUPFAM" id="SSF56112">
    <property type="entry name" value="Protein kinase-like (PK-like)"/>
    <property type="match status" value="1"/>
</dbReference>
<proteinExistence type="inferred from homology"/>
<dbReference type="InterPro" id="IPR008271">
    <property type="entry name" value="Ser/Thr_kinase_AS"/>
</dbReference>
<dbReference type="PROSITE" id="PS00107">
    <property type="entry name" value="PROTEIN_KINASE_ATP"/>
    <property type="match status" value="1"/>
</dbReference>
<dbReference type="PANTHER" id="PTHR24057">
    <property type="entry name" value="GLYCOGEN SYNTHASE KINASE-3 ALPHA"/>
    <property type="match status" value="1"/>
</dbReference>
<accession>A0ABR2HII1</accession>
<dbReference type="InterPro" id="IPR000719">
    <property type="entry name" value="Prot_kinase_dom"/>
</dbReference>
<dbReference type="EMBL" id="JAPFFF010000571">
    <property type="protein sequence ID" value="KAK8833942.1"/>
    <property type="molecule type" value="Genomic_DNA"/>
</dbReference>
<reference evidence="11 12" key="1">
    <citation type="submission" date="2024-04" db="EMBL/GenBank/DDBJ databases">
        <title>Tritrichomonas musculus Genome.</title>
        <authorList>
            <person name="Alves-Ferreira E."/>
            <person name="Grigg M."/>
            <person name="Lorenzi H."/>
            <person name="Galac M."/>
        </authorList>
    </citation>
    <scope>NUCLEOTIDE SEQUENCE [LARGE SCALE GENOMIC DNA]</scope>
    <source>
        <strain evidence="11 12">EAF2021</strain>
    </source>
</reference>
<comment type="caution">
    <text evidence="11">The sequence shown here is derived from an EMBL/GenBank/DDBJ whole genome shotgun (WGS) entry which is preliminary data.</text>
</comment>
<dbReference type="Gene3D" id="1.10.510.10">
    <property type="entry name" value="Transferase(Phosphotransferase) domain 1"/>
    <property type="match status" value="1"/>
</dbReference>
<comment type="similarity">
    <text evidence="1">Belongs to the protein kinase superfamily. CMGC Ser/Thr protein kinase family. GSK-3 subfamily.</text>
</comment>
<dbReference type="PANTHER" id="PTHR24057:SF0">
    <property type="entry name" value="PROTEIN KINASE SHAGGY-RELATED"/>
    <property type="match status" value="1"/>
</dbReference>
<dbReference type="SMART" id="SM00220">
    <property type="entry name" value="S_TKc"/>
    <property type="match status" value="1"/>
</dbReference>
<dbReference type="InterPro" id="IPR017441">
    <property type="entry name" value="Protein_kinase_ATP_BS"/>
</dbReference>
<keyword evidence="4 7" id="KW-0547">Nucleotide-binding</keyword>